<evidence type="ECO:0000313" key="2">
    <source>
        <dbReference type="Proteomes" id="UP000299102"/>
    </source>
</evidence>
<proteinExistence type="predicted"/>
<dbReference type="EMBL" id="BGZK01000935">
    <property type="protein sequence ID" value="GBP65663.1"/>
    <property type="molecule type" value="Genomic_DNA"/>
</dbReference>
<evidence type="ECO:0000313" key="1">
    <source>
        <dbReference type="EMBL" id="GBP65663.1"/>
    </source>
</evidence>
<name>A0A4C1XRI7_EUMVA</name>
<protein>
    <submittedName>
        <fullName evidence="1">Uncharacterized protein</fullName>
    </submittedName>
</protein>
<accession>A0A4C1XRI7</accession>
<comment type="caution">
    <text evidence="1">The sequence shown here is derived from an EMBL/GenBank/DDBJ whole genome shotgun (WGS) entry which is preliminary data.</text>
</comment>
<keyword evidence="2" id="KW-1185">Reference proteome</keyword>
<reference evidence="1 2" key="1">
    <citation type="journal article" date="2019" name="Commun. Biol.">
        <title>The bagworm genome reveals a unique fibroin gene that provides high tensile strength.</title>
        <authorList>
            <person name="Kono N."/>
            <person name="Nakamura H."/>
            <person name="Ohtoshi R."/>
            <person name="Tomita M."/>
            <person name="Numata K."/>
            <person name="Arakawa K."/>
        </authorList>
    </citation>
    <scope>NUCLEOTIDE SEQUENCE [LARGE SCALE GENOMIC DNA]</scope>
</reference>
<sequence length="87" mass="9535">MCDGGGRGGGGGGGHLNRSCPTTCEHYLLTTSYLRSKGLNFESTTLMYVRSNLVKINSLIRLWTGIVSFAFRHAGNMLTTRPRPSER</sequence>
<gene>
    <name evidence="1" type="ORF">EVAR_53473_1</name>
</gene>
<organism evidence="1 2">
    <name type="scientific">Eumeta variegata</name>
    <name type="common">Bagworm moth</name>
    <name type="synonym">Eumeta japonica</name>
    <dbReference type="NCBI Taxonomy" id="151549"/>
    <lineage>
        <taxon>Eukaryota</taxon>
        <taxon>Metazoa</taxon>
        <taxon>Ecdysozoa</taxon>
        <taxon>Arthropoda</taxon>
        <taxon>Hexapoda</taxon>
        <taxon>Insecta</taxon>
        <taxon>Pterygota</taxon>
        <taxon>Neoptera</taxon>
        <taxon>Endopterygota</taxon>
        <taxon>Lepidoptera</taxon>
        <taxon>Glossata</taxon>
        <taxon>Ditrysia</taxon>
        <taxon>Tineoidea</taxon>
        <taxon>Psychidae</taxon>
        <taxon>Oiketicinae</taxon>
        <taxon>Eumeta</taxon>
    </lineage>
</organism>
<dbReference type="AlphaFoldDB" id="A0A4C1XRI7"/>
<dbReference type="Proteomes" id="UP000299102">
    <property type="component" value="Unassembled WGS sequence"/>
</dbReference>